<sequence length="211" mass="21506">MQDSLTTGTILPLGITFAPANTYICYGQLVPISEEQALYSLMGTNFGGDGRVNFGMPDLRGRAAVGTGQGAGLDNYYLGERAGSPIQKLSVDNMPTHNHTATMAVTGASADVSVDSTLYVKGGQGNSSTAEGNYLATATAGLSAVTNGYSNTADSNLNSGAISSLAQLGNLQIQGGVEVGDTGGSEAFSIQNPVQAVTYVILAGGLYPQRP</sequence>
<accession>A0ABP6VGW6</accession>
<keyword evidence="3" id="KW-1185">Reference proteome</keyword>
<comment type="caution">
    <text evidence="2">The sequence shown here is derived from an EMBL/GenBank/DDBJ whole genome shotgun (WGS) entry which is preliminary data.</text>
</comment>
<dbReference type="EMBL" id="BAABCX010000001">
    <property type="protein sequence ID" value="GAA3533709.1"/>
    <property type="molecule type" value="Genomic_DNA"/>
</dbReference>
<feature type="domain" description="Phage tail collar" evidence="1">
    <location>
        <begin position="8"/>
        <end position="63"/>
    </location>
</feature>
<dbReference type="Pfam" id="PF07484">
    <property type="entry name" value="Collar"/>
    <property type="match status" value="1"/>
</dbReference>
<evidence type="ECO:0000259" key="1">
    <source>
        <dbReference type="Pfam" id="PF07484"/>
    </source>
</evidence>
<dbReference type="Gene3D" id="3.90.1340.10">
    <property type="entry name" value="Phage tail collar domain"/>
    <property type="match status" value="1"/>
</dbReference>
<protein>
    <submittedName>
        <fullName evidence="2">Tail fiber protein</fullName>
    </submittedName>
</protein>
<gene>
    <name evidence="2" type="ORF">GCM10022394_11500</name>
</gene>
<dbReference type="RefSeq" id="WP_344955658.1">
    <property type="nucleotide sequence ID" value="NZ_BAABCX010000001.1"/>
</dbReference>
<dbReference type="SUPFAM" id="SSF88874">
    <property type="entry name" value="Receptor-binding domain of short tail fibre protein gp12"/>
    <property type="match status" value="1"/>
</dbReference>
<evidence type="ECO:0000313" key="2">
    <source>
        <dbReference type="EMBL" id="GAA3533709.1"/>
    </source>
</evidence>
<proteinExistence type="predicted"/>
<dbReference type="InterPro" id="IPR011083">
    <property type="entry name" value="Phage_tail_collar_dom"/>
</dbReference>
<dbReference type="InterPro" id="IPR037053">
    <property type="entry name" value="Phage_tail_collar_dom_sf"/>
</dbReference>
<evidence type="ECO:0000313" key="3">
    <source>
        <dbReference type="Proteomes" id="UP001500795"/>
    </source>
</evidence>
<organism evidence="2 3">
    <name type="scientific">Zobellella aerophila</name>
    <dbReference type="NCBI Taxonomy" id="870480"/>
    <lineage>
        <taxon>Bacteria</taxon>
        <taxon>Pseudomonadati</taxon>
        <taxon>Pseudomonadota</taxon>
        <taxon>Gammaproteobacteria</taxon>
        <taxon>Aeromonadales</taxon>
        <taxon>Aeromonadaceae</taxon>
        <taxon>Zobellella</taxon>
    </lineage>
</organism>
<dbReference type="Proteomes" id="UP001500795">
    <property type="component" value="Unassembled WGS sequence"/>
</dbReference>
<name>A0ABP6VGW6_9GAMM</name>
<reference evidence="3" key="1">
    <citation type="journal article" date="2019" name="Int. J. Syst. Evol. Microbiol.">
        <title>The Global Catalogue of Microorganisms (GCM) 10K type strain sequencing project: providing services to taxonomists for standard genome sequencing and annotation.</title>
        <authorList>
            <consortium name="The Broad Institute Genomics Platform"/>
            <consortium name="The Broad Institute Genome Sequencing Center for Infectious Disease"/>
            <person name="Wu L."/>
            <person name="Ma J."/>
        </authorList>
    </citation>
    <scope>NUCLEOTIDE SEQUENCE [LARGE SCALE GENOMIC DNA]</scope>
    <source>
        <strain evidence="3">JCM 17110</strain>
    </source>
</reference>